<protein>
    <submittedName>
        <fullName evidence="2">Uncharacterized protein</fullName>
    </submittedName>
</protein>
<keyword evidence="1" id="KW-0812">Transmembrane</keyword>
<reference evidence="2 3" key="1">
    <citation type="journal article" date="2019" name="Int. J. Syst. Evol. Microbiol.">
        <title>The Global Catalogue of Microorganisms (GCM) 10K type strain sequencing project: providing services to taxonomists for standard genome sequencing and annotation.</title>
        <authorList>
            <consortium name="The Broad Institute Genomics Platform"/>
            <consortium name="The Broad Institute Genome Sequencing Center for Infectious Disease"/>
            <person name="Wu L."/>
            <person name="Ma J."/>
        </authorList>
    </citation>
    <scope>NUCLEOTIDE SEQUENCE [LARGE SCALE GENOMIC DNA]</scope>
    <source>
        <strain evidence="2 3">CGMCC 1.12859</strain>
    </source>
</reference>
<keyword evidence="3" id="KW-1185">Reference proteome</keyword>
<keyword evidence="1" id="KW-1133">Transmembrane helix</keyword>
<evidence type="ECO:0000313" key="2">
    <source>
        <dbReference type="EMBL" id="MFD1567274.1"/>
    </source>
</evidence>
<organism evidence="2 3">
    <name type="scientific">Halolamina litorea</name>
    <dbReference type="NCBI Taxonomy" id="1515593"/>
    <lineage>
        <taxon>Archaea</taxon>
        <taxon>Methanobacteriati</taxon>
        <taxon>Methanobacteriota</taxon>
        <taxon>Stenosarchaea group</taxon>
        <taxon>Halobacteria</taxon>
        <taxon>Halobacteriales</taxon>
        <taxon>Haloferacaceae</taxon>
    </lineage>
</organism>
<evidence type="ECO:0000313" key="3">
    <source>
        <dbReference type="Proteomes" id="UP001597139"/>
    </source>
</evidence>
<keyword evidence="1" id="KW-0472">Membrane</keyword>
<gene>
    <name evidence="2" type="ORF">ACFSAU_07195</name>
</gene>
<feature type="transmembrane region" description="Helical" evidence="1">
    <location>
        <begin position="294"/>
        <end position="315"/>
    </location>
</feature>
<dbReference type="RefSeq" id="WP_267646251.1">
    <property type="nucleotide sequence ID" value="NZ_JANHGR010000001.1"/>
</dbReference>
<feature type="transmembrane region" description="Helical" evidence="1">
    <location>
        <begin position="53"/>
        <end position="71"/>
    </location>
</feature>
<dbReference type="InterPro" id="IPR055941">
    <property type="entry name" value="DUF7519"/>
</dbReference>
<accession>A0ABD6BRM0</accession>
<feature type="transmembrane region" description="Helical" evidence="1">
    <location>
        <begin position="198"/>
        <end position="222"/>
    </location>
</feature>
<name>A0ABD6BRM0_9EURY</name>
<proteinExistence type="predicted"/>
<feature type="transmembrane region" description="Helical" evidence="1">
    <location>
        <begin position="242"/>
        <end position="262"/>
    </location>
</feature>
<feature type="transmembrane region" description="Helical" evidence="1">
    <location>
        <begin position="115"/>
        <end position="131"/>
    </location>
</feature>
<dbReference type="Proteomes" id="UP001597139">
    <property type="component" value="Unassembled WGS sequence"/>
</dbReference>
<dbReference type="EMBL" id="JBHUCZ010000003">
    <property type="protein sequence ID" value="MFD1567274.1"/>
    <property type="molecule type" value="Genomic_DNA"/>
</dbReference>
<feature type="transmembrane region" description="Helical" evidence="1">
    <location>
        <begin position="513"/>
        <end position="534"/>
    </location>
</feature>
<feature type="transmembrane region" description="Helical" evidence="1">
    <location>
        <begin position="442"/>
        <end position="459"/>
    </location>
</feature>
<feature type="transmembrane region" description="Helical" evidence="1">
    <location>
        <begin position="327"/>
        <end position="346"/>
    </location>
</feature>
<evidence type="ECO:0000256" key="1">
    <source>
        <dbReference type="SAM" id="Phobius"/>
    </source>
</evidence>
<dbReference type="Pfam" id="PF24363">
    <property type="entry name" value="DUF7519"/>
    <property type="match status" value="1"/>
</dbReference>
<feature type="transmembrane region" description="Helical" evidence="1">
    <location>
        <begin position="27"/>
        <end position="44"/>
    </location>
</feature>
<sequence length="535" mass="53815">MATDSADGAGAETVTALPERNWRPPRAGSALAALIVVVGCWLLADALGALDSLSIAAGGAAGMAVVVWLLGWDRYSMAGTLLGVTLAPLAGGLLFAGVGYALIAQLGGIVPQGTVFVALSIVLAAFGAASIPGDSADGEGVAAAAKSTMIAAVALIVVAGGFVGNAIRQAEEMEPFAALPALETVPSLFPEATMVPPFGVFLLLTSLALLALQGALTALPVAELLDDRSGDDDAVVAAFERLCWLLGWAKFGVVLGIVLVGARLVMGPAYAAIWTTVPGGLYGLLAWLSTSEGLRWLTVRVLVVSVCIVLAVRVLRRLHRAGISEHLGKFAVLAGIGTAFAAGWFGHELILNTVLGELERSLPGPVADLVLEQAGTVVDYYSGEVVALGLVAVGTATGAGALAFLRGGMLFGVVPRRHTATTLAGAGLLAAGGFAAALSVPASHALGVMVGAVVVWDIGRFGVGLGRDVGRRAPSLPVQFVRVLTAVLIGGVTAAAGLAAVSSTTSVSLATETTAALVLFVTLGVAFLASLVLAR</sequence>
<comment type="caution">
    <text evidence="2">The sequence shown here is derived from an EMBL/GenBank/DDBJ whole genome shotgun (WGS) entry which is preliminary data.</text>
</comment>
<feature type="transmembrane region" description="Helical" evidence="1">
    <location>
        <begin position="143"/>
        <end position="163"/>
    </location>
</feature>
<dbReference type="AlphaFoldDB" id="A0ABD6BRM0"/>
<feature type="transmembrane region" description="Helical" evidence="1">
    <location>
        <begin position="385"/>
        <end position="405"/>
    </location>
</feature>
<feature type="transmembrane region" description="Helical" evidence="1">
    <location>
        <begin position="77"/>
        <end position="103"/>
    </location>
</feature>
<feature type="transmembrane region" description="Helical" evidence="1">
    <location>
        <begin position="480"/>
        <end position="501"/>
    </location>
</feature>
<feature type="transmembrane region" description="Helical" evidence="1">
    <location>
        <begin position="269"/>
        <end position="288"/>
    </location>
</feature>
<feature type="transmembrane region" description="Helical" evidence="1">
    <location>
        <begin position="417"/>
        <end position="436"/>
    </location>
</feature>